<feature type="transmembrane region" description="Helical" evidence="1">
    <location>
        <begin position="115"/>
        <end position="136"/>
    </location>
</feature>
<accession>A0AAU9DFI5</accession>
<feature type="transmembrane region" description="Helical" evidence="1">
    <location>
        <begin position="410"/>
        <end position="427"/>
    </location>
</feature>
<gene>
    <name evidence="2" type="ORF">KIMC2_00290</name>
</gene>
<reference evidence="2 3" key="1">
    <citation type="journal article" date="2023" name="Microbiol. Spectr.">
        <title>Symbiosis of Carpenter Bees with Uncharacterized Lactic Acid Bacteria Showing NAD Auxotrophy.</title>
        <authorList>
            <person name="Kawasaki S."/>
            <person name="Ozawa K."/>
            <person name="Mori T."/>
            <person name="Yamamoto A."/>
            <person name="Ito M."/>
            <person name="Ohkuma M."/>
            <person name="Sakamoto M."/>
            <person name="Matsutani M."/>
        </authorList>
    </citation>
    <scope>NUCLEOTIDE SEQUENCE [LARGE SCALE GENOMIC DNA]</scope>
    <source>
        <strain evidence="2 3">KimC2</strain>
    </source>
</reference>
<dbReference type="PANTHER" id="PTHR38454:SF1">
    <property type="entry name" value="INTEGRAL MEMBRANE PROTEIN"/>
    <property type="match status" value="1"/>
</dbReference>
<dbReference type="InterPro" id="IPR018580">
    <property type="entry name" value="Uncharacterised_YfhO"/>
</dbReference>
<feature type="transmembrane region" description="Helical" evidence="1">
    <location>
        <begin position="436"/>
        <end position="453"/>
    </location>
</feature>
<dbReference type="PANTHER" id="PTHR38454">
    <property type="entry name" value="INTEGRAL MEMBRANE PROTEIN-RELATED"/>
    <property type="match status" value="1"/>
</dbReference>
<keyword evidence="1" id="KW-0472">Membrane</keyword>
<dbReference type="AlphaFoldDB" id="A0AAU9DFI5"/>
<feature type="transmembrane region" description="Helical" evidence="1">
    <location>
        <begin position="331"/>
        <end position="352"/>
    </location>
</feature>
<dbReference type="KEGG" id="xak:KIMC2_00290"/>
<feature type="transmembrane region" description="Helical" evidence="1">
    <location>
        <begin position="200"/>
        <end position="224"/>
    </location>
</feature>
<feature type="transmembrane region" description="Helical" evidence="1">
    <location>
        <begin position="244"/>
        <end position="264"/>
    </location>
</feature>
<dbReference type="EMBL" id="AP026801">
    <property type="protein sequence ID" value="BDR55467.1"/>
    <property type="molecule type" value="Genomic_DNA"/>
</dbReference>
<keyword evidence="1" id="KW-1133">Transmembrane helix</keyword>
<name>A0AAU9DFI5_9LACO</name>
<evidence type="ECO:0000313" key="3">
    <source>
        <dbReference type="Proteomes" id="UP001321804"/>
    </source>
</evidence>
<protein>
    <recommendedName>
        <fullName evidence="4">YfhO family protein</fullName>
    </recommendedName>
</protein>
<feature type="transmembrane region" description="Helical" evidence="1">
    <location>
        <begin position="301"/>
        <end position="319"/>
    </location>
</feature>
<dbReference type="Pfam" id="PF09586">
    <property type="entry name" value="YfhO"/>
    <property type="match status" value="1"/>
</dbReference>
<evidence type="ECO:0008006" key="4">
    <source>
        <dbReference type="Google" id="ProtNLM"/>
    </source>
</evidence>
<dbReference type="Proteomes" id="UP001321804">
    <property type="component" value="Chromosome"/>
</dbReference>
<keyword evidence="3" id="KW-1185">Reference proteome</keyword>
<feature type="transmembrane region" description="Helical" evidence="1">
    <location>
        <begin position="383"/>
        <end position="404"/>
    </location>
</feature>
<proteinExistence type="predicted"/>
<evidence type="ECO:0000256" key="1">
    <source>
        <dbReference type="SAM" id="Phobius"/>
    </source>
</evidence>
<feature type="transmembrane region" description="Helical" evidence="1">
    <location>
        <begin position="925"/>
        <end position="946"/>
    </location>
</feature>
<feature type="transmembrane region" description="Helical" evidence="1">
    <location>
        <begin position="148"/>
        <end position="165"/>
    </location>
</feature>
<sequence length="952" mass="108053">MYYMNMKVYFHKLTKHPYLFYTLLFLITALVVFGPHLIGGGTLIWNGDGISQHYPALVHFHHDLQNLLFHGKAPEMWQWQVGLGQDYLQTFSYYVIGDPFLYPSVFFPASFLPDYYSIAIIVRLYCAGLAFIFAACRLMPSSKDFSKSLGGLIYVFSGYTAYSSFAHPFFLNPLILFPLLIVSLHHALDKKSLLPFIGMVALTLFVNFYFAYILASGAVVYWLIELFVHRKYRSWRNFGRIVMGAIIGFLISAVLFVPSLYFLLNSARSGGKIANGLKTYSLSYYLSIPGSLLVPKIKPEFWLMGGFMVLGLLGMIFVIRRFRTYRVLSITYLVALVCLLLPVLGGILNGFSSPSNRWLLLMLLPLAFSAVILLDAKLTKKDLIAFTIFGVVAVISLLISSSFGRYDGDLGMISFQYLLIIGALFFSQQWNANSKLLFSVFTIINAATIFLSIEPYNLKATNHLLSKSAVQQLAERQQGYVKQVVNDYQVDPKTGDKDQPTFTRSYIDTQLPDYTYSPSLPILSPIHSIESYWSLENSDVYMFMKELGVSNAIQNDVTGNADLRNILLNYLGVGQLSLNQKSKMIPASYQSYDSTIYNGQQTYLSDSSFPLFYFPSYVISTKDFHKMTSDEKEASLLDSVATHSGHEKSKMAQKVQQVPFYNQTILHSKGEQVSFKSNTDEELKLISPSGQVVLMISPNKELADQELHLEFQNIQYQPFNFGELWQANLADYQAEHNNNSLEGLDDFQNYDPSMFKYRWLARNYLKLGRTKPGYTLSADYLDRTNSFTQLSPSRLSGYEVLKNVTLNLGSADQTDREQWIRLNTNSLAHYAFKLNLVAVPTGAAINRAAKKVRHESRQNLKFKMGHDRIDLKIKHPVKKVVATTIPYSTGWHINQGRIIKINDAFVGIKLKKGQSNYVLTYQTPFLKAGLFMSIAGLVLMMIWSIFEIKKMK</sequence>
<feature type="transmembrane region" description="Helical" evidence="1">
    <location>
        <begin position="20"/>
        <end position="38"/>
    </location>
</feature>
<feature type="transmembrane region" description="Helical" evidence="1">
    <location>
        <begin position="358"/>
        <end position="376"/>
    </location>
</feature>
<evidence type="ECO:0000313" key="2">
    <source>
        <dbReference type="EMBL" id="BDR55467.1"/>
    </source>
</evidence>
<organism evidence="2 3">
    <name type="scientific">Xylocopilactobacillus apis</name>
    <dbReference type="NCBI Taxonomy" id="2932183"/>
    <lineage>
        <taxon>Bacteria</taxon>
        <taxon>Bacillati</taxon>
        <taxon>Bacillota</taxon>
        <taxon>Bacilli</taxon>
        <taxon>Lactobacillales</taxon>
        <taxon>Lactobacillaceae</taxon>
        <taxon>Xylocopilactobacillus</taxon>
    </lineage>
</organism>
<keyword evidence="1" id="KW-0812">Transmembrane</keyword>